<reference evidence="1 2" key="1">
    <citation type="submission" date="2020-08" db="EMBL/GenBank/DDBJ databases">
        <title>Cohnella phylogeny.</title>
        <authorList>
            <person name="Dunlap C."/>
        </authorList>
    </citation>
    <scope>NUCLEOTIDE SEQUENCE [LARGE SCALE GENOMIC DNA]</scope>
    <source>
        <strain evidence="1 2">CBP 2801</strain>
    </source>
</reference>
<proteinExistence type="predicted"/>
<dbReference type="Gene3D" id="3.40.80.10">
    <property type="entry name" value="Peptidoglycan recognition protein-like"/>
    <property type="match status" value="1"/>
</dbReference>
<gene>
    <name evidence="1" type="ORF">H7C18_13235</name>
</gene>
<dbReference type="Proteomes" id="UP000564644">
    <property type="component" value="Unassembled WGS sequence"/>
</dbReference>
<dbReference type="GO" id="GO:0009253">
    <property type="term" value="P:peptidoglycan catabolic process"/>
    <property type="evidence" value="ECO:0007669"/>
    <property type="project" value="InterPro"/>
</dbReference>
<dbReference type="InterPro" id="IPR036505">
    <property type="entry name" value="Amidase/PGRP_sf"/>
</dbReference>
<name>A0A7X0SKW5_9BACL</name>
<sequence>MDSILKAEHPAITPTELRSVPIIDLRGKTPTNAKYTWSSLKGFRDMSTVTDIIMHHSGMSKLSSVAYDDITWINRIATAHINSTKNIPGGDPGFPYALFVRNGKLYVVNDVNYLTYGVSDHNVQSVHICVDGDYANYDKLADQDRKALYAAYFVVKAALPAFKNLFSHKELAPTSCPGYDMAQVRSYIDNVEEQMDYNASQSADRVTAYAFAERVDDLGKRLTDPKWGPEARRKVMLLAPAIKETAGDARTAESIVARVTDLYKKALSGNFADEATRKLLICADAGKEFGLI</sequence>
<dbReference type="RefSeq" id="WP_185129551.1">
    <property type="nucleotide sequence ID" value="NZ_JACJVO010000016.1"/>
</dbReference>
<organism evidence="1 2">
    <name type="scientific">Cohnella zeiphila</name>
    <dbReference type="NCBI Taxonomy" id="2761120"/>
    <lineage>
        <taxon>Bacteria</taxon>
        <taxon>Bacillati</taxon>
        <taxon>Bacillota</taxon>
        <taxon>Bacilli</taxon>
        <taxon>Bacillales</taxon>
        <taxon>Paenibacillaceae</taxon>
        <taxon>Cohnella</taxon>
    </lineage>
</organism>
<evidence type="ECO:0000313" key="2">
    <source>
        <dbReference type="Proteomes" id="UP000564644"/>
    </source>
</evidence>
<accession>A0A7X0SKW5</accession>
<comment type="caution">
    <text evidence="1">The sequence shown here is derived from an EMBL/GenBank/DDBJ whole genome shotgun (WGS) entry which is preliminary data.</text>
</comment>
<dbReference type="GO" id="GO:0008745">
    <property type="term" value="F:N-acetylmuramoyl-L-alanine amidase activity"/>
    <property type="evidence" value="ECO:0007669"/>
    <property type="project" value="InterPro"/>
</dbReference>
<protein>
    <submittedName>
        <fullName evidence="1">N-acetylmuramoyl-L-alanine amidase</fullName>
    </submittedName>
</protein>
<dbReference type="SUPFAM" id="SSF55846">
    <property type="entry name" value="N-acetylmuramoyl-L-alanine amidase-like"/>
    <property type="match status" value="1"/>
</dbReference>
<keyword evidence="2" id="KW-1185">Reference proteome</keyword>
<dbReference type="EMBL" id="JACJVO010000016">
    <property type="protein sequence ID" value="MBB6731878.1"/>
    <property type="molecule type" value="Genomic_DNA"/>
</dbReference>
<dbReference type="AlphaFoldDB" id="A0A7X0SKW5"/>
<evidence type="ECO:0000313" key="1">
    <source>
        <dbReference type="EMBL" id="MBB6731878.1"/>
    </source>
</evidence>